<dbReference type="PANTHER" id="PTHR12110">
    <property type="entry name" value="HYDROXYPYRUVATE ISOMERASE"/>
    <property type="match status" value="1"/>
</dbReference>
<sequence>MTIKLGIAPINWSNDDDPSLGGEITFEQCISEMSSAGYIGTELGNKYPRDPIHLKQTLADKGLQMSSAWFSTFFTESEQYDATLSRFLTHLSFMRAAGAKFINVCECGHAIQQTGHAILGMKKPQFNSQQWQQLIQGLHTLGRIAHDFGVHVVYHYHAGTGVFTEEEIDFLMQNTSPQLLGLLLDTGHAAFAGINVMDLINKYKRRIRYVHLKDIRLTVLDSVRMQNSNFMDAVREGVFTVPGDGDLNFIPLIQALKEVNYQGWMIVEAEQDPAKAPPLAYAQKAFAYLEKIL</sequence>
<dbReference type="Proteomes" id="UP001222087">
    <property type="component" value="Chromosome"/>
</dbReference>
<dbReference type="EMBL" id="CP119078">
    <property type="protein sequence ID" value="WED42855.1"/>
    <property type="molecule type" value="Genomic_DNA"/>
</dbReference>
<dbReference type="Gene3D" id="3.20.20.150">
    <property type="entry name" value="Divalent-metal-dependent TIM barrel enzymes"/>
    <property type="match status" value="1"/>
</dbReference>
<reference evidence="2 3" key="1">
    <citation type="submission" date="2023-02" db="EMBL/GenBank/DDBJ databases">
        <title>Genome Sequence of L. cardiaca H63T.</title>
        <authorList>
            <person name="Lopez A.E."/>
            <person name="Cianciotto N.P."/>
        </authorList>
    </citation>
    <scope>NUCLEOTIDE SEQUENCE [LARGE SCALE GENOMIC DNA]</scope>
    <source>
        <strain evidence="2 3">H63</strain>
    </source>
</reference>
<dbReference type="RefSeq" id="WP_275088671.1">
    <property type="nucleotide sequence ID" value="NZ_CP119078.1"/>
</dbReference>
<dbReference type="PANTHER" id="PTHR12110:SF41">
    <property type="entry name" value="INOSOSE DEHYDRATASE"/>
    <property type="match status" value="1"/>
</dbReference>
<gene>
    <name evidence="2" type="primary">iolE</name>
    <name evidence="2" type="ORF">PXX05_13270</name>
</gene>
<feature type="domain" description="Xylose isomerase-like TIM barrel" evidence="1">
    <location>
        <begin position="33"/>
        <end position="291"/>
    </location>
</feature>
<evidence type="ECO:0000313" key="2">
    <source>
        <dbReference type="EMBL" id="WED42855.1"/>
    </source>
</evidence>
<proteinExistence type="predicted"/>
<organism evidence="2 3">
    <name type="scientific">Legionella cardiaca</name>
    <dbReference type="NCBI Taxonomy" id="1071983"/>
    <lineage>
        <taxon>Bacteria</taxon>
        <taxon>Pseudomonadati</taxon>
        <taxon>Pseudomonadota</taxon>
        <taxon>Gammaproteobacteria</taxon>
        <taxon>Legionellales</taxon>
        <taxon>Legionellaceae</taxon>
        <taxon>Legionella</taxon>
    </lineage>
</organism>
<dbReference type="InterPro" id="IPR013022">
    <property type="entry name" value="Xyl_isomerase-like_TIM-brl"/>
</dbReference>
<keyword evidence="2" id="KW-0456">Lyase</keyword>
<dbReference type="InterPro" id="IPR030823">
    <property type="entry name" value="IolE/MocC"/>
</dbReference>
<evidence type="ECO:0000259" key="1">
    <source>
        <dbReference type="Pfam" id="PF01261"/>
    </source>
</evidence>
<dbReference type="InterPro" id="IPR036237">
    <property type="entry name" value="Xyl_isomerase-like_sf"/>
</dbReference>
<dbReference type="EC" id="4.2.1.44" evidence="2"/>
<protein>
    <submittedName>
        <fullName evidence="2">Myo-inosose-2 dehydratase</fullName>
        <ecNumber evidence="2">4.2.1.44</ecNumber>
    </submittedName>
</protein>
<dbReference type="SUPFAM" id="SSF51658">
    <property type="entry name" value="Xylose isomerase-like"/>
    <property type="match status" value="1"/>
</dbReference>
<evidence type="ECO:0000313" key="3">
    <source>
        <dbReference type="Proteomes" id="UP001222087"/>
    </source>
</evidence>
<dbReference type="Pfam" id="PF01261">
    <property type="entry name" value="AP_endonuc_2"/>
    <property type="match status" value="1"/>
</dbReference>
<dbReference type="NCBIfam" id="TIGR04379">
    <property type="entry name" value="myo_inos_iolE"/>
    <property type="match status" value="1"/>
</dbReference>
<dbReference type="InterPro" id="IPR050312">
    <property type="entry name" value="IolE/XylAMocC-like"/>
</dbReference>
<name>A0ABY8AQD3_9GAMM</name>
<accession>A0ABY8AQD3</accession>
<dbReference type="GO" id="GO:0050114">
    <property type="term" value="F:myo-inosose-2 dehydratase activity"/>
    <property type="evidence" value="ECO:0007669"/>
    <property type="project" value="UniProtKB-EC"/>
</dbReference>
<keyword evidence="3" id="KW-1185">Reference proteome</keyword>